<dbReference type="InterPro" id="IPR008979">
    <property type="entry name" value="Galactose-bd-like_sf"/>
</dbReference>
<dbReference type="PANTHER" id="PTHR43056">
    <property type="entry name" value="PEPTIDASE S9 PROLYL OLIGOPEPTIDASE"/>
    <property type="match status" value="1"/>
</dbReference>
<dbReference type="AlphaFoldDB" id="A0A8E6BBP8"/>
<dbReference type="InterPro" id="IPR013736">
    <property type="entry name" value="Xaa-Pro_dipept_C"/>
</dbReference>
<dbReference type="GO" id="GO:0008239">
    <property type="term" value="F:dipeptidyl-peptidase activity"/>
    <property type="evidence" value="ECO:0007669"/>
    <property type="project" value="InterPro"/>
</dbReference>
<evidence type="ECO:0000259" key="3">
    <source>
        <dbReference type="SMART" id="SM00939"/>
    </source>
</evidence>
<evidence type="ECO:0000313" key="5">
    <source>
        <dbReference type="Proteomes" id="UP000676194"/>
    </source>
</evidence>
<accession>A0A8E6BBP8</accession>
<feature type="domain" description="Xaa-Pro dipeptidyl-peptidase C-terminal" evidence="3">
    <location>
        <begin position="337"/>
        <end position="595"/>
    </location>
</feature>
<dbReference type="InterPro" id="IPR029058">
    <property type="entry name" value="AB_hydrolase_fold"/>
</dbReference>
<dbReference type="InterPro" id="IPR050585">
    <property type="entry name" value="Xaa-Pro_dipeptidyl-ppase/CocE"/>
</dbReference>
<dbReference type="PANTHER" id="PTHR43056:SF10">
    <property type="entry name" value="COCE_NOND FAMILY, PUTATIVE (AFU_ORTHOLOGUE AFUA_7G00600)-RELATED"/>
    <property type="match status" value="1"/>
</dbReference>
<keyword evidence="5" id="KW-1185">Reference proteome</keyword>
<feature type="compositionally biased region" description="Basic and acidic residues" evidence="2">
    <location>
        <begin position="1"/>
        <end position="23"/>
    </location>
</feature>
<proteinExistence type="predicted"/>
<dbReference type="InterPro" id="IPR000383">
    <property type="entry name" value="Xaa-Pro-like_dom"/>
</dbReference>
<gene>
    <name evidence="4" type="ORF">KIH39_00565</name>
</gene>
<reference evidence="4" key="1">
    <citation type="submission" date="2021-05" db="EMBL/GenBank/DDBJ databases">
        <title>Complete genome sequence of the cellulolytic planctomycete Telmatocola sphagniphila SP2T and characterization of the first cellulase from planctomycetes.</title>
        <authorList>
            <person name="Rakitin A.L."/>
            <person name="Beletsky A.V."/>
            <person name="Naumoff D.G."/>
            <person name="Kulichevskaya I.S."/>
            <person name="Mardanov A.V."/>
            <person name="Ravin N.V."/>
            <person name="Dedysh S.N."/>
        </authorList>
    </citation>
    <scope>NUCLEOTIDE SEQUENCE</scope>
    <source>
        <strain evidence="4">SP2T</strain>
    </source>
</reference>
<dbReference type="SUPFAM" id="SSF49785">
    <property type="entry name" value="Galactose-binding domain-like"/>
    <property type="match status" value="1"/>
</dbReference>
<dbReference type="Gene3D" id="1.10.3020.10">
    <property type="entry name" value="alpha-amino acid ester hydrolase ( Helical cap domain)"/>
    <property type="match status" value="1"/>
</dbReference>
<evidence type="ECO:0000256" key="1">
    <source>
        <dbReference type="ARBA" id="ARBA00022801"/>
    </source>
</evidence>
<evidence type="ECO:0000313" key="4">
    <source>
        <dbReference type="EMBL" id="QVL34806.1"/>
    </source>
</evidence>
<dbReference type="Gene3D" id="3.40.50.1820">
    <property type="entry name" value="alpha/beta hydrolase"/>
    <property type="match status" value="1"/>
</dbReference>
<evidence type="ECO:0000256" key="2">
    <source>
        <dbReference type="SAM" id="MobiDB-lite"/>
    </source>
</evidence>
<dbReference type="Pfam" id="PF08530">
    <property type="entry name" value="PepX_C"/>
    <property type="match status" value="1"/>
</dbReference>
<dbReference type="KEGG" id="tsph:KIH39_00565"/>
<dbReference type="SMART" id="SM00939">
    <property type="entry name" value="PepX_C"/>
    <property type="match status" value="1"/>
</dbReference>
<dbReference type="Gene3D" id="2.60.120.260">
    <property type="entry name" value="Galactose-binding domain-like"/>
    <property type="match status" value="1"/>
</dbReference>
<organism evidence="4 5">
    <name type="scientific">Telmatocola sphagniphila</name>
    <dbReference type="NCBI Taxonomy" id="1123043"/>
    <lineage>
        <taxon>Bacteria</taxon>
        <taxon>Pseudomonadati</taxon>
        <taxon>Planctomycetota</taxon>
        <taxon>Planctomycetia</taxon>
        <taxon>Gemmatales</taxon>
        <taxon>Gemmataceae</taxon>
    </lineage>
</organism>
<dbReference type="Proteomes" id="UP000676194">
    <property type="component" value="Chromosome"/>
</dbReference>
<dbReference type="Pfam" id="PF02129">
    <property type="entry name" value="Peptidase_S15"/>
    <property type="match status" value="1"/>
</dbReference>
<dbReference type="EMBL" id="CP074694">
    <property type="protein sequence ID" value="QVL34806.1"/>
    <property type="molecule type" value="Genomic_DNA"/>
</dbReference>
<dbReference type="InterPro" id="IPR005674">
    <property type="entry name" value="CocE/Ser_esterase"/>
</dbReference>
<sequence length="609" mass="69832">MSQDSAPKKEKDKAPAQKQEKKSGFTKTEVMIPMRDGVKLNTMILVPNDTTEKLPFLMQRTPYGIGGADLGVRFGPMAKEGYIFVFQDVRGRFKSEGIFAMMSAGVRDRKDPKGTDDTTDAYDTIEWLLKNVENNNGRVGIYGVSYPGWLAAMALLDPHPALKAASPQSSPIDQWMGDDFRHNGAFRLSYGFEYTAMMETDKTNQLYKFDKLDTYDWYLKLGALSNVNERLFKNKMPTWNNFVKHPDYDAFWRDQALVPYLNKITVPTLNVTGWFDQEDFRGPLKIYEYLEKVDKDNKNFLVVGPWNHGGWGGAGSSLGKIDFGSATGTYFREKIQAPFFAYYLKDKGDLKQPEALLFQTGSNKWVSHDKWPVKNAITKKLYFHSDRKLSFNAPEANETEFDGYRSDPNNPVPYRPRPIRATYQGPGWSDWVVQDQRFNDHRPDVLTYQTEPLEEDIVIGGSITAKLFAATSGTDSDWMVRIIDVYPESYRQPDMSGYQLMISGEPLRGRYRKSFEKPEPIVPNQVEEYSIDLHWNHHCFQKGHRIMVQVSSTWFPVIDRNPQKYVPNIFEAKDSDFQAADQKVYHSPKAPSHMELMIMPNEPKAVGSR</sequence>
<name>A0A8E6BBP8_9BACT</name>
<dbReference type="NCBIfam" id="TIGR00976">
    <property type="entry name" value="CocE_NonD"/>
    <property type="match status" value="1"/>
</dbReference>
<protein>
    <submittedName>
        <fullName evidence="4">CocE/NonD family hydrolase</fullName>
    </submittedName>
</protein>
<feature type="region of interest" description="Disordered" evidence="2">
    <location>
        <begin position="1"/>
        <end position="28"/>
    </location>
</feature>
<keyword evidence="1 4" id="KW-0378">Hydrolase</keyword>
<dbReference type="SUPFAM" id="SSF53474">
    <property type="entry name" value="alpha/beta-Hydrolases"/>
    <property type="match status" value="1"/>
</dbReference>